<organism evidence="2 3">
    <name type="scientific">Aldrovandia affinis</name>
    <dbReference type="NCBI Taxonomy" id="143900"/>
    <lineage>
        <taxon>Eukaryota</taxon>
        <taxon>Metazoa</taxon>
        <taxon>Chordata</taxon>
        <taxon>Craniata</taxon>
        <taxon>Vertebrata</taxon>
        <taxon>Euteleostomi</taxon>
        <taxon>Actinopterygii</taxon>
        <taxon>Neopterygii</taxon>
        <taxon>Teleostei</taxon>
        <taxon>Notacanthiformes</taxon>
        <taxon>Halosauridae</taxon>
        <taxon>Aldrovandia</taxon>
    </lineage>
</organism>
<feature type="compositionally biased region" description="Basic and acidic residues" evidence="1">
    <location>
        <begin position="33"/>
        <end position="42"/>
    </location>
</feature>
<name>A0AAD7R125_9TELE</name>
<dbReference type="Gene3D" id="3.40.50.300">
    <property type="entry name" value="P-loop containing nucleotide triphosphate hydrolases"/>
    <property type="match status" value="1"/>
</dbReference>
<gene>
    <name evidence="2" type="ORF">AAFF_G00115670</name>
</gene>
<feature type="non-terminal residue" evidence="2">
    <location>
        <position position="1"/>
    </location>
</feature>
<accession>A0AAD7R125</accession>
<evidence type="ECO:0000313" key="3">
    <source>
        <dbReference type="Proteomes" id="UP001221898"/>
    </source>
</evidence>
<dbReference type="InterPro" id="IPR027417">
    <property type="entry name" value="P-loop_NTPase"/>
</dbReference>
<feature type="compositionally biased region" description="Basic residues" evidence="1">
    <location>
        <begin position="121"/>
        <end position="137"/>
    </location>
</feature>
<keyword evidence="3" id="KW-1185">Reference proteome</keyword>
<comment type="caution">
    <text evidence="2">The sequence shown here is derived from an EMBL/GenBank/DDBJ whole genome shotgun (WGS) entry which is preliminary data.</text>
</comment>
<feature type="region of interest" description="Disordered" evidence="1">
    <location>
        <begin position="1"/>
        <end position="146"/>
    </location>
</feature>
<sequence length="185" mass="20693">MGSSRKDPRNQRGERRTEDMERLGEEGSLSDYMGKEEGRGAEEAPPQNPADHQSKLSIPSMEPRPLHDASSSERISSEQKAQNKCVESTPVSVMTECKSPTLYEEPATSSIHDLPVPNRTERRRKMGSTRKSPHRPKMQTERARSLSTPDVLYNVVLVGDSSVGKTSFMKRFQSAEFSMDHSATI</sequence>
<dbReference type="SUPFAM" id="SSF52540">
    <property type="entry name" value="P-loop containing nucleoside triphosphate hydrolases"/>
    <property type="match status" value="1"/>
</dbReference>
<dbReference type="Proteomes" id="UP001221898">
    <property type="component" value="Unassembled WGS sequence"/>
</dbReference>
<feature type="compositionally biased region" description="Polar residues" evidence="1">
    <location>
        <begin position="78"/>
        <end position="92"/>
    </location>
</feature>
<protein>
    <submittedName>
        <fullName evidence="2">Uncharacterized protein</fullName>
    </submittedName>
</protein>
<evidence type="ECO:0000256" key="1">
    <source>
        <dbReference type="SAM" id="MobiDB-lite"/>
    </source>
</evidence>
<evidence type="ECO:0000313" key="2">
    <source>
        <dbReference type="EMBL" id="KAJ8353045.1"/>
    </source>
</evidence>
<dbReference type="PRINTS" id="PR00449">
    <property type="entry name" value="RASTRNSFRMNG"/>
</dbReference>
<reference evidence="2" key="1">
    <citation type="journal article" date="2023" name="Science">
        <title>Genome structures resolve the early diversification of teleost fishes.</title>
        <authorList>
            <person name="Parey E."/>
            <person name="Louis A."/>
            <person name="Montfort J."/>
            <person name="Bouchez O."/>
            <person name="Roques C."/>
            <person name="Iampietro C."/>
            <person name="Lluch J."/>
            <person name="Castinel A."/>
            <person name="Donnadieu C."/>
            <person name="Desvignes T."/>
            <person name="Floi Bucao C."/>
            <person name="Jouanno E."/>
            <person name="Wen M."/>
            <person name="Mejri S."/>
            <person name="Dirks R."/>
            <person name="Jansen H."/>
            <person name="Henkel C."/>
            <person name="Chen W.J."/>
            <person name="Zahm M."/>
            <person name="Cabau C."/>
            <person name="Klopp C."/>
            <person name="Thompson A.W."/>
            <person name="Robinson-Rechavi M."/>
            <person name="Braasch I."/>
            <person name="Lecointre G."/>
            <person name="Bobe J."/>
            <person name="Postlethwait J.H."/>
            <person name="Berthelot C."/>
            <person name="Roest Crollius H."/>
            <person name="Guiguen Y."/>
        </authorList>
    </citation>
    <scope>NUCLEOTIDE SEQUENCE</scope>
    <source>
        <strain evidence="2">NC1722</strain>
    </source>
</reference>
<proteinExistence type="predicted"/>
<dbReference type="EMBL" id="JAINUG010001790">
    <property type="protein sequence ID" value="KAJ8353045.1"/>
    <property type="molecule type" value="Genomic_DNA"/>
</dbReference>
<dbReference type="Pfam" id="PF08477">
    <property type="entry name" value="Roc"/>
    <property type="match status" value="1"/>
</dbReference>
<feature type="compositionally biased region" description="Basic and acidic residues" evidence="1">
    <location>
        <begin position="1"/>
        <end position="25"/>
    </location>
</feature>
<dbReference type="AlphaFoldDB" id="A0AAD7R125"/>
<feature type="compositionally biased region" description="Basic and acidic residues" evidence="1">
    <location>
        <begin position="64"/>
        <end position="77"/>
    </location>
</feature>